<dbReference type="InterPro" id="IPR036390">
    <property type="entry name" value="WH_DNA-bd_sf"/>
</dbReference>
<organism evidence="5 6">
    <name type="scientific">Nocardioides luteus</name>
    <dbReference type="NCBI Taxonomy" id="1844"/>
    <lineage>
        <taxon>Bacteria</taxon>
        <taxon>Bacillati</taxon>
        <taxon>Actinomycetota</taxon>
        <taxon>Actinomycetes</taxon>
        <taxon>Propionibacteriales</taxon>
        <taxon>Nocardioidaceae</taxon>
        <taxon>Nocardioides</taxon>
    </lineage>
</organism>
<keyword evidence="3" id="KW-0804">Transcription</keyword>
<dbReference type="SUPFAM" id="SSF64288">
    <property type="entry name" value="Chorismate lyase-like"/>
    <property type="match status" value="1"/>
</dbReference>
<dbReference type="Gene3D" id="3.40.1410.10">
    <property type="entry name" value="Chorismate lyase-like"/>
    <property type="match status" value="1"/>
</dbReference>
<keyword evidence="2" id="KW-0238">DNA-binding</keyword>
<name>A0A1J4N3U2_9ACTN</name>
<dbReference type="InterPro" id="IPR000524">
    <property type="entry name" value="Tscrpt_reg_HTH_GntR"/>
</dbReference>
<dbReference type="OrthoDB" id="3172099at2"/>
<dbReference type="InterPro" id="IPR011663">
    <property type="entry name" value="UTRA"/>
</dbReference>
<dbReference type="InterPro" id="IPR036388">
    <property type="entry name" value="WH-like_DNA-bd_sf"/>
</dbReference>
<evidence type="ECO:0000313" key="5">
    <source>
        <dbReference type="EMBL" id="OIJ25232.1"/>
    </source>
</evidence>
<evidence type="ECO:0000256" key="1">
    <source>
        <dbReference type="ARBA" id="ARBA00023015"/>
    </source>
</evidence>
<dbReference type="Pfam" id="PF00392">
    <property type="entry name" value="GntR"/>
    <property type="match status" value="1"/>
</dbReference>
<dbReference type="AlphaFoldDB" id="A0A1J4N3U2"/>
<dbReference type="Gene3D" id="1.10.10.10">
    <property type="entry name" value="Winged helix-like DNA-binding domain superfamily/Winged helix DNA-binding domain"/>
    <property type="match status" value="1"/>
</dbReference>
<dbReference type="PANTHER" id="PTHR44846:SF17">
    <property type="entry name" value="GNTR-FAMILY TRANSCRIPTIONAL REGULATOR"/>
    <property type="match status" value="1"/>
</dbReference>
<dbReference type="EMBL" id="JZDQ02000027">
    <property type="protein sequence ID" value="OIJ25232.1"/>
    <property type="molecule type" value="Genomic_DNA"/>
</dbReference>
<evidence type="ECO:0000256" key="2">
    <source>
        <dbReference type="ARBA" id="ARBA00023125"/>
    </source>
</evidence>
<dbReference type="PANTHER" id="PTHR44846">
    <property type="entry name" value="MANNOSYL-D-GLYCERATE TRANSPORT/METABOLISM SYSTEM REPRESSOR MNGR-RELATED"/>
    <property type="match status" value="1"/>
</dbReference>
<dbReference type="PRINTS" id="PR00035">
    <property type="entry name" value="HTHGNTR"/>
</dbReference>
<feature type="domain" description="HTH gntR-type" evidence="4">
    <location>
        <begin position="8"/>
        <end position="76"/>
    </location>
</feature>
<proteinExistence type="predicted"/>
<dbReference type="GO" id="GO:0003700">
    <property type="term" value="F:DNA-binding transcription factor activity"/>
    <property type="evidence" value="ECO:0007669"/>
    <property type="project" value="InterPro"/>
</dbReference>
<dbReference type="RefSeq" id="WP_045547281.1">
    <property type="nucleotide sequence ID" value="NZ_JZDQ02000027.1"/>
</dbReference>
<evidence type="ECO:0000256" key="3">
    <source>
        <dbReference type="ARBA" id="ARBA00023163"/>
    </source>
</evidence>
<dbReference type="InterPro" id="IPR028978">
    <property type="entry name" value="Chorismate_lyase_/UTRA_dom_sf"/>
</dbReference>
<comment type="caution">
    <text evidence="5">The sequence shown here is derived from an EMBL/GenBank/DDBJ whole genome shotgun (WGS) entry which is preliminary data.</text>
</comment>
<dbReference type="SUPFAM" id="SSF46785">
    <property type="entry name" value="Winged helix' DNA-binding domain"/>
    <property type="match status" value="1"/>
</dbReference>
<gene>
    <name evidence="5" type="ORF">UG56_018530</name>
</gene>
<evidence type="ECO:0000313" key="6">
    <source>
        <dbReference type="Proteomes" id="UP000033772"/>
    </source>
</evidence>
<dbReference type="STRING" id="1844.UG56_018530"/>
<dbReference type="CDD" id="cd07377">
    <property type="entry name" value="WHTH_GntR"/>
    <property type="match status" value="1"/>
</dbReference>
<dbReference type="Proteomes" id="UP000033772">
    <property type="component" value="Unassembled WGS sequence"/>
</dbReference>
<accession>A0A1J4N3U2</accession>
<dbReference type="GO" id="GO:0003677">
    <property type="term" value="F:DNA binding"/>
    <property type="evidence" value="ECO:0007669"/>
    <property type="project" value="UniProtKB-KW"/>
</dbReference>
<keyword evidence="1" id="KW-0805">Transcription regulation</keyword>
<protein>
    <recommendedName>
        <fullName evidence="4">HTH gntR-type domain-containing protein</fullName>
    </recommendedName>
</protein>
<dbReference type="GO" id="GO:0045892">
    <property type="term" value="P:negative regulation of DNA-templated transcription"/>
    <property type="evidence" value="ECO:0007669"/>
    <property type="project" value="TreeGrafter"/>
</dbReference>
<evidence type="ECO:0000259" key="4">
    <source>
        <dbReference type="PROSITE" id="PS50949"/>
    </source>
</evidence>
<dbReference type="Pfam" id="PF07702">
    <property type="entry name" value="UTRA"/>
    <property type="match status" value="1"/>
</dbReference>
<keyword evidence="6" id="KW-1185">Reference proteome</keyword>
<dbReference type="InterPro" id="IPR050679">
    <property type="entry name" value="Bact_HTH_transcr_reg"/>
</dbReference>
<sequence length="247" mass="27326">MSNTANGAPKFRQIADQIRARILSGELRPGDEIPSERAVAADYNVSRPTATKALMLLRELGLVHSIQGSGTFVADLAVNRRANERYTKARTSGRIYADGTRAEIVAAEVIPEAPEHVARALQLEAGSAAIRRRRITWEGERRAETSTSWFNAELAGTAPRLLTKERIRSGTLAYVEEQTGRLGTYARDRTCARTAGADAEALGLTDEAAPVLVVEHIVYDQHDRPIEFAEAVYPSDRWSYEQRYDLT</sequence>
<dbReference type="SMART" id="SM00345">
    <property type="entry name" value="HTH_GNTR"/>
    <property type="match status" value="1"/>
</dbReference>
<reference evidence="5" key="1">
    <citation type="submission" date="2016-10" db="EMBL/GenBank/DDBJ databases">
        <title>Draft Genome Sequence of Nocardioides luteus Strain BAFB, an Alkane-Degrading Bacterium Isolated from JP-7 Polluted Soil.</title>
        <authorList>
            <person name="Brown L."/>
            <person name="Ruiz O.N."/>
            <person name="Gunasekera T."/>
        </authorList>
    </citation>
    <scope>NUCLEOTIDE SEQUENCE [LARGE SCALE GENOMIC DNA]</scope>
    <source>
        <strain evidence="5">BAFB</strain>
    </source>
</reference>
<dbReference type="PROSITE" id="PS50949">
    <property type="entry name" value="HTH_GNTR"/>
    <property type="match status" value="1"/>
</dbReference>
<dbReference type="SMART" id="SM00866">
    <property type="entry name" value="UTRA"/>
    <property type="match status" value="1"/>
</dbReference>